<dbReference type="AlphaFoldDB" id="A0A0J7BFX6"/>
<name>A0A0J7BFX6_COCIT</name>
<feature type="compositionally biased region" description="Low complexity" evidence="1">
    <location>
        <begin position="30"/>
        <end position="41"/>
    </location>
</feature>
<gene>
    <name evidence="2" type="ORF">CIRG_08798</name>
</gene>
<dbReference type="Proteomes" id="UP000054565">
    <property type="component" value="Unassembled WGS sequence"/>
</dbReference>
<evidence type="ECO:0000313" key="3">
    <source>
        <dbReference type="Proteomes" id="UP000054565"/>
    </source>
</evidence>
<dbReference type="EMBL" id="DS028098">
    <property type="protein sequence ID" value="KMP09117.1"/>
    <property type="molecule type" value="Genomic_DNA"/>
</dbReference>
<proteinExistence type="predicted"/>
<reference evidence="3" key="1">
    <citation type="journal article" date="2010" name="Genome Res.">
        <title>Population genomic sequencing of Coccidioides fungi reveals recent hybridization and transposon control.</title>
        <authorList>
            <person name="Neafsey D.E."/>
            <person name="Barker B.M."/>
            <person name="Sharpton T.J."/>
            <person name="Stajich J.E."/>
            <person name="Park D.J."/>
            <person name="Whiston E."/>
            <person name="Hung C.-Y."/>
            <person name="McMahan C."/>
            <person name="White J."/>
            <person name="Sykes S."/>
            <person name="Heiman D."/>
            <person name="Young S."/>
            <person name="Zeng Q."/>
            <person name="Abouelleil A."/>
            <person name="Aftuck L."/>
            <person name="Bessette D."/>
            <person name="Brown A."/>
            <person name="FitzGerald M."/>
            <person name="Lui A."/>
            <person name="Macdonald J.P."/>
            <person name="Priest M."/>
            <person name="Orbach M.J."/>
            <person name="Galgiani J.N."/>
            <person name="Kirkland T.N."/>
            <person name="Cole G.T."/>
            <person name="Birren B.W."/>
            <person name="Henn M.R."/>
            <person name="Taylor J.W."/>
            <person name="Rounsley S.D."/>
        </authorList>
    </citation>
    <scope>NUCLEOTIDE SEQUENCE [LARGE SCALE GENOMIC DNA]</scope>
    <source>
        <strain evidence="3">RMSCC 2394</strain>
    </source>
</reference>
<accession>A0A0J7BFX6</accession>
<feature type="region of interest" description="Disordered" evidence="1">
    <location>
        <begin position="1"/>
        <end position="43"/>
    </location>
</feature>
<organism evidence="2 3">
    <name type="scientific">Coccidioides immitis RMSCC 2394</name>
    <dbReference type="NCBI Taxonomy" id="404692"/>
    <lineage>
        <taxon>Eukaryota</taxon>
        <taxon>Fungi</taxon>
        <taxon>Dikarya</taxon>
        <taxon>Ascomycota</taxon>
        <taxon>Pezizomycotina</taxon>
        <taxon>Eurotiomycetes</taxon>
        <taxon>Eurotiomycetidae</taxon>
        <taxon>Onygenales</taxon>
        <taxon>Onygenaceae</taxon>
        <taxon>Coccidioides</taxon>
    </lineage>
</organism>
<evidence type="ECO:0000256" key="1">
    <source>
        <dbReference type="SAM" id="MobiDB-lite"/>
    </source>
</evidence>
<protein>
    <submittedName>
        <fullName evidence="2">Uncharacterized protein</fullName>
    </submittedName>
</protein>
<evidence type="ECO:0000313" key="2">
    <source>
        <dbReference type="EMBL" id="KMP09117.1"/>
    </source>
</evidence>
<sequence>MEDGEFTSWKAVHFRQNRARDGKEDPPAPQAAGPGAVAPAPESNRVTPISTLWLLEQASQLAHRLSLGKQTPVLGTPFLACKLKSPEGVKTSPQRSFRILECSRSGRGEKALRTVDPQRVNLNGQLVSHEAEFHDVKRTSAPLVGNRARTTAHLEHQDSRLNDVTTCEELVDRVSRRSLSSAILKRSPVV</sequence>